<feature type="binding site" evidence="19">
    <location>
        <position position="96"/>
    </location>
    <ligand>
        <name>GTP</name>
        <dbReference type="ChEBI" id="CHEBI:37565"/>
    </ligand>
</feature>
<feature type="binding site" evidence="19">
    <location>
        <position position="75"/>
    </location>
    <ligand>
        <name>GTP</name>
        <dbReference type="ChEBI" id="CHEBI:37565"/>
    </ligand>
</feature>
<name>A0AAU8IJ22_9BACL</name>
<dbReference type="EMBL" id="CP159510">
    <property type="protein sequence ID" value="XCJ18003.1"/>
    <property type="molecule type" value="Genomic_DNA"/>
</dbReference>
<comment type="function">
    <text evidence="4">Catalyzes ATP-dependent phosphorylation of adenosylcobinamide and addition of GMP to adenosylcobinamide phosphate.</text>
</comment>
<evidence type="ECO:0000256" key="13">
    <source>
        <dbReference type="ARBA" id="ARBA00022777"/>
    </source>
</evidence>
<proteinExistence type="inferred from homology"/>
<comment type="catalytic activity">
    <reaction evidence="3">
        <text>adenosylcob(III)inamide + GTP = adenosylcob(III)inamide phosphate + GDP + H(+)</text>
        <dbReference type="Rhea" id="RHEA:15765"/>
        <dbReference type="ChEBI" id="CHEBI:2480"/>
        <dbReference type="ChEBI" id="CHEBI:15378"/>
        <dbReference type="ChEBI" id="CHEBI:37565"/>
        <dbReference type="ChEBI" id="CHEBI:58189"/>
        <dbReference type="ChEBI" id="CHEBI:58502"/>
        <dbReference type="EC" id="2.7.1.156"/>
    </reaction>
</comment>
<evidence type="ECO:0000256" key="5">
    <source>
        <dbReference type="ARBA" id="ARBA00004692"/>
    </source>
</evidence>
<feature type="binding site" evidence="19">
    <location>
        <begin position="15"/>
        <end position="22"/>
    </location>
    <ligand>
        <name>GTP</name>
        <dbReference type="ChEBI" id="CHEBI:37565"/>
    </ligand>
</feature>
<evidence type="ECO:0000256" key="6">
    <source>
        <dbReference type="ARBA" id="ARBA00005159"/>
    </source>
</evidence>
<gene>
    <name evidence="20" type="ORF">ABNN70_05945</name>
</gene>
<evidence type="ECO:0000256" key="1">
    <source>
        <dbReference type="ARBA" id="ARBA00000312"/>
    </source>
</evidence>
<comment type="similarity">
    <text evidence="7">Belongs to the CobU/CobP family.</text>
</comment>
<dbReference type="AlphaFoldDB" id="A0AAU8IJ22"/>
<comment type="catalytic activity">
    <reaction evidence="2">
        <text>adenosylcob(III)inamide phosphate + GTP + H(+) = adenosylcob(III)inamide-GDP + diphosphate</text>
        <dbReference type="Rhea" id="RHEA:22712"/>
        <dbReference type="ChEBI" id="CHEBI:15378"/>
        <dbReference type="ChEBI" id="CHEBI:33019"/>
        <dbReference type="ChEBI" id="CHEBI:37565"/>
        <dbReference type="ChEBI" id="CHEBI:58502"/>
        <dbReference type="ChEBI" id="CHEBI:60487"/>
        <dbReference type="EC" id="2.7.7.62"/>
    </reaction>
</comment>
<dbReference type="Gene3D" id="3.40.50.300">
    <property type="entry name" value="P-loop containing nucleotide triphosphate hydrolases"/>
    <property type="match status" value="1"/>
</dbReference>
<dbReference type="GO" id="GO:0005525">
    <property type="term" value="F:GTP binding"/>
    <property type="evidence" value="ECO:0007669"/>
    <property type="project" value="UniProtKB-KW"/>
</dbReference>
<reference evidence="20" key="1">
    <citation type="submission" date="2024-06" db="EMBL/GenBank/DDBJ databases">
        <authorList>
            <person name="Fan A."/>
            <person name="Zhang F.Y."/>
            <person name="Zhang L."/>
        </authorList>
    </citation>
    <scope>NUCLEOTIDE SEQUENCE</scope>
    <source>
        <strain evidence="20">Y61</strain>
    </source>
</reference>
<feature type="binding site" evidence="19">
    <location>
        <begin position="44"/>
        <end position="46"/>
    </location>
    <ligand>
        <name>GTP</name>
        <dbReference type="ChEBI" id="CHEBI:37565"/>
    </ligand>
</feature>
<organism evidence="20">
    <name type="scientific">Sporolactobacillus sp. Y61</name>
    <dbReference type="NCBI Taxonomy" id="3160863"/>
    <lineage>
        <taxon>Bacteria</taxon>
        <taxon>Bacillati</taxon>
        <taxon>Bacillota</taxon>
        <taxon>Bacilli</taxon>
        <taxon>Bacillales</taxon>
        <taxon>Sporolactobacillaceae</taxon>
        <taxon>Sporolactobacillus</taxon>
    </lineage>
</organism>
<evidence type="ECO:0000256" key="14">
    <source>
        <dbReference type="ARBA" id="ARBA00022840"/>
    </source>
</evidence>
<sequence>MKSMMRAGTLIFITGGVRSGKSAFAECMAIQFAEATSGSLHYIATGRATDQEMESRILRHQEERKNGPYLWKTWEQPMDIGQLAPFFQKYDVVLLDCLTTLLSNELFHEGNHLEDGTIPQKVKDHIMNGLIAVSQNCRVLIVVSNEVLFEPIHQKLVLLYARLLGELHVQIVKIAERAYQMEAGIPLLMKGEPL</sequence>
<comment type="pathway">
    <text evidence="5">Cofactor biosynthesis; adenosylcobalamin biosynthesis; adenosylcobalamin from cob(II)yrinate a,c-diamide: step 6/7.</text>
</comment>
<evidence type="ECO:0000256" key="8">
    <source>
        <dbReference type="ARBA" id="ARBA00012016"/>
    </source>
</evidence>
<accession>A0AAU8IJ22</accession>
<keyword evidence="15 19" id="KW-0342">GTP-binding</keyword>
<evidence type="ECO:0000256" key="10">
    <source>
        <dbReference type="ARBA" id="ARBA00022573"/>
    </source>
</evidence>
<dbReference type="EC" id="2.7.1.156" evidence="8"/>
<evidence type="ECO:0000256" key="2">
    <source>
        <dbReference type="ARBA" id="ARBA00000711"/>
    </source>
</evidence>
<evidence type="ECO:0000256" key="9">
    <source>
        <dbReference type="ARBA" id="ARBA00012523"/>
    </source>
</evidence>
<protein>
    <recommendedName>
        <fullName evidence="16">Adenosylcobinamide kinase</fullName>
        <ecNumber evidence="8">2.7.1.156</ecNumber>
        <ecNumber evidence="9">2.7.7.62</ecNumber>
    </recommendedName>
    <alternativeName>
        <fullName evidence="17">Adenosylcobinamide-phosphate guanylyltransferase</fullName>
    </alternativeName>
</protein>
<dbReference type="InterPro" id="IPR003203">
    <property type="entry name" value="CobU/CobP"/>
</dbReference>
<dbReference type="EC" id="2.7.7.62" evidence="9"/>
<dbReference type="GO" id="GO:0009236">
    <property type="term" value="P:cobalamin biosynthetic process"/>
    <property type="evidence" value="ECO:0007669"/>
    <property type="project" value="UniProtKB-KW"/>
</dbReference>
<evidence type="ECO:0000256" key="19">
    <source>
        <dbReference type="PIRSR" id="PIRSR006135-2"/>
    </source>
</evidence>
<dbReference type="PIRSF" id="PIRSF006135">
    <property type="entry name" value="CobU"/>
    <property type="match status" value="1"/>
</dbReference>
<keyword evidence="14" id="KW-0067">ATP-binding</keyword>
<dbReference type="CDD" id="cd00544">
    <property type="entry name" value="CobU"/>
    <property type="match status" value="1"/>
</dbReference>
<dbReference type="GO" id="GO:0005524">
    <property type="term" value="F:ATP binding"/>
    <property type="evidence" value="ECO:0007669"/>
    <property type="project" value="UniProtKB-KW"/>
</dbReference>
<keyword evidence="12 19" id="KW-0547">Nucleotide-binding</keyword>
<keyword evidence="20" id="KW-0548">Nucleotidyltransferase</keyword>
<keyword evidence="13 20" id="KW-0418">Kinase</keyword>
<evidence type="ECO:0000256" key="15">
    <source>
        <dbReference type="ARBA" id="ARBA00023134"/>
    </source>
</evidence>
<keyword evidence="11" id="KW-0808">Transferase</keyword>
<evidence type="ECO:0000256" key="17">
    <source>
        <dbReference type="ARBA" id="ARBA00030571"/>
    </source>
</evidence>
<comment type="catalytic activity">
    <reaction evidence="1">
        <text>adenosylcob(III)inamide + ATP = adenosylcob(III)inamide phosphate + ADP + H(+)</text>
        <dbReference type="Rhea" id="RHEA:15769"/>
        <dbReference type="ChEBI" id="CHEBI:2480"/>
        <dbReference type="ChEBI" id="CHEBI:15378"/>
        <dbReference type="ChEBI" id="CHEBI:30616"/>
        <dbReference type="ChEBI" id="CHEBI:58502"/>
        <dbReference type="ChEBI" id="CHEBI:456216"/>
        <dbReference type="EC" id="2.7.1.156"/>
    </reaction>
</comment>
<dbReference type="GO" id="GO:0043752">
    <property type="term" value="F:adenosylcobinamide kinase activity"/>
    <property type="evidence" value="ECO:0007669"/>
    <property type="project" value="UniProtKB-EC"/>
</dbReference>
<evidence type="ECO:0000256" key="16">
    <source>
        <dbReference type="ARBA" id="ARBA00029570"/>
    </source>
</evidence>
<dbReference type="PANTHER" id="PTHR34848">
    <property type="match status" value="1"/>
</dbReference>
<dbReference type="GO" id="GO:0008820">
    <property type="term" value="F:cobinamide phosphate guanylyltransferase activity"/>
    <property type="evidence" value="ECO:0007669"/>
    <property type="project" value="UniProtKB-EC"/>
</dbReference>
<feature type="active site" description="GMP-histidine intermediate" evidence="18">
    <location>
        <position position="60"/>
    </location>
</feature>
<evidence type="ECO:0000256" key="7">
    <source>
        <dbReference type="ARBA" id="ARBA00007490"/>
    </source>
</evidence>
<dbReference type="RefSeq" id="WP_353949087.1">
    <property type="nucleotide sequence ID" value="NZ_CP159510.1"/>
</dbReference>
<evidence type="ECO:0000256" key="4">
    <source>
        <dbReference type="ARBA" id="ARBA00003889"/>
    </source>
</evidence>
<dbReference type="PANTHER" id="PTHR34848:SF1">
    <property type="entry name" value="BIFUNCTIONAL ADENOSYLCOBALAMIN BIOSYNTHESIS PROTEIN COBU"/>
    <property type="match status" value="1"/>
</dbReference>
<evidence type="ECO:0000256" key="11">
    <source>
        <dbReference type="ARBA" id="ARBA00022679"/>
    </source>
</evidence>
<dbReference type="SUPFAM" id="SSF52540">
    <property type="entry name" value="P-loop containing nucleoside triphosphate hydrolases"/>
    <property type="match status" value="1"/>
</dbReference>
<evidence type="ECO:0000256" key="3">
    <source>
        <dbReference type="ARBA" id="ARBA00001522"/>
    </source>
</evidence>
<dbReference type="InterPro" id="IPR027417">
    <property type="entry name" value="P-loop_NTPase"/>
</dbReference>
<comment type="pathway">
    <text evidence="6">Cofactor biosynthesis; adenosylcobalamin biosynthesis; adenosylcobalamin from cob(II)yrinate a,c-diamide: step 5/7.</text>
</comment>
<evidence type="ECO:0000313" key="20">
    <source>
        <dbReference type="EMBL" id="XCJ18003.1"/>
    </source>
</evidence>
<keyword evidence="10" id="KW-0169">Cobalamin biosynthesis</keyword>
<dbReference type="Pfam" id="PF02283">
    <property type="entry name" value="CobU"/>
    <property type="match status" value="1"/>
</dbReference>
<evidence type="ECO:0000256" key="18">
    <source>
        <dbReference type="PIRSR" id="PIRSR006135-1"/>
    </source>
</evidence>
<evidence type="ECO:0000256" key="12">
    <source>
        <dbReference type="ARBA" id="ARBA00022741"/>
    </source>
</evidence>